<evidence type="ECO:0000256" key="1">
    <source>
        <dbReference type="SAM" id="MobiDB-lite"/>
    </source>
</evidence>
<dbReference type="OrthoDB" id="3253635at2"/>
<feature type="transmembrane region" description="Helical" evidence="2">
    <location>
        <begin position="166"/>
        <end position="187"/>
    </location>
</feature>
<evidence type="ECO:0000256" key="2">
    <source>
        <dbReference type="SAM" id="Phobius"/>
    </source>
</evidence>
<proteinExistence type="predicted"/>
<accession>A0A3M8FEK1</accession>
<protein>
    <submittedName>
        <fullName evidence="3">DoxX family membrane protein</fullName>
    </submittedName>
</protein>
<gene>
    <name evidence="3" type="ORF">SFRA_000105</name>
</gene>
<dbReference type="AlphaFoldDB" id="A0A3M8FEK1"/>
<keyword evidence="2" id="KW-0472">Membrane</keyword>
<keyword evidence="2" id="KW-1133">Transmembrane helix</keyword>
<feature type="compositionally biased region" description="Polar residues" evidence="1">
    <location>
        <begin position="11"/>
        <end position="21"/>
    </location>
</feature>
<evidence type="ECO:0000313" key="3">
    <source>
        <dbReference type="EMBL" id="RKM98725.1"/>
    </source>
</evidence>
<comment type="caution">
    <text evidence="3">The sequence shown here is derived from an EMBL/GenBank/DDBJ whole genome shotgun (WGS) entry which is preliminary data.</text>
</comment>
<dbReference type="RefSeq" id="WP_019711311.1">
    <property type="nucleotide sequence ID" value="NZ_CP134822.1"/>
</dbReference>
<feature type="transmembrane region" description="Helical" evidence="2">
    <location>
        <begin position="38"/>
        <end position="55"/>
    </location>
</feature>
<dbReference type="GeneID" id="300077104"/>
<dbReference type="Proteomes" id="UP000028058">
    <property type="component" value="Unassembled WGS sequence"/>
</dbReference>
<feature type="region of interest" description="Disordered" evidence="1">
    <location>
        <begin position="1"/>
        <end position="27"/>
    </location>
</feature>
<evidence type="ECO:0000313" key="4">
    <source>
        <dbReference type="Proteomes" id="UP000028058"/>
    </source>
</evidence>
<reference evidence="3 4" key="1">
    <citation type="journal article" date="2014" name="Genome Announc.">
        <title>Draft Genome Sequence of Streptomyces fradiae ATCC 19609, a Strain Highly Sensitive to Antibiotics.</title>
        <authorList>
            <person name="Bekker O.B."/>
            <person name="Klimina K.M."/>
            <person name="Vatlin A.A."/>
            <person name="Zakharevich N.V."/>
            <person name="Kasianov A.S."/>
            <person name="Danilenko V.N."/>
        </authorList>
    </citation>
    <scope>NUCLEOTIDE SEQUENCE [LARGE SCALE GENOMIC DNA]</scope>
    <source>
        <strain evidence="3 4">ATCC 19609</strain>
    </source>
</reference>
<feature type="transmembrane region" description="Helical" evidence="2">
    <location>
        <begin position="102"/>
        <end position="119"/>
    </location>
</feature>
<feature type="transmembrane region" description="Helical" evidence="2">
    <location>
        <begin position="126"/>
        <end position="146"/>
    </location>
</feature>
<name>A0A3M8FEK1_9ACTN</name>
<dbReference type="EMBL" id="JNAD02000001">
    <property type="protein sequence ID" value="RKM98725.1"/>
    <property type="molecule type" value="Genomic_DNA"/>
</dbReference>
<sequence>MAVMQEPRLNRSMQVPSQRAAQTAPEHGAVMTPAGAKTFAIVRIVTGFVFLWAFLDKTFGWGYATPAGKGWIDGGSPTKGFLSGVAVGPLESTFHDIAGAGWANWLFMLGLLGIGVALLSGVALRLTAAAGSLMMMLMWAAEWPLAQHLSNGAPSMSTNPVADYHLIYALVLIALAAAYAGNTWGLGRKWAELPIVRKNRWLL</sequence>
<keyword evidence="4" id="KW-1185">Reference proteome</keyword>
<organism evidence="3 4">
    <name type="scientific">Streptomyces xinghaiensis</name>
    <dbReference type="NCBI Taxonomy" id="1038928"/>
    <lineage>
        <taxon>Bacteria</taxon>
        <taxon>Bacillati</taxon>
        <taxon>Actinomycetota</taxon>
        <taxon>Actinomycetes</taxon>
        <taxon>Kitasatosporales</taxon>
        <taxon>Streptomycetaceae</taxon>
        <taxon>Streptomyces</taxon>
    </lineage>
</organism>
<keyword evidence="2" id="KW-0812">Transmembrane</keyword>